<feature type="transmembrane region" description="Helical" evidence="1">
    <location>
        <begin position="56"/>
        <end position="74"/>
    </location>
</feature>
<evidence type="ECO:0000259" key="2">
    <source>
        <dbReference type="Pfam" id="PF14145"/>
    </source>
</evidence>
<keyword evidence="1" id="KW-1133">Transmembrane helix</keyword>
<evidence type="ECO:0000313" key="3">
    <source>
        <dbReference type="EMBL" id="AQQ52350.1"/>
    </source>
</evidence>
<name>A0A1Q2KVX4_9BACL</name>
<gene>
    <name evidence="3" type="ORF">B0X71_03975</name>
</gene>
<keyword evidence="4" id="KW-1185">Reference proteome</keyword>
<feature type="domain" description="YrhK" evidence="2">
    <location>
        <begin position="30"/>
        <end position="75"/>
    </location>
</feature>
<accession>A0A1Q2KVX4</accession>
<keyword evidence="1" id="KW-0812">Transmembrane</keyword>
<reference evidence="3 4" key="1">
    <citation type="submission" date="2017-02" db="EMBL/GenBank/DDBJ databases">
        <title>The complete genomic sequence of a novel cold adapted crude oil-degrading bacterium Planococcus qaidamina Y42.</title>
        <authorList>
            <person name="Yang R."/>
        </authorList>
    </citation>
    <scope>NUCLEOTIDE SEQUENCE [LARGE SCALE GENOMIC DNA]</scope>
    <source>
        <strain evidence="3 4">Y42</strain>
    </source>
</reference>
<dbReference type="Pfam" id="PF14145">
    <property type="entry name" value="YrhK"/>
    <property type="match status" value="1"/>
</dbReference>
<sequence>MLSIKHNQDYVEIQTAASRILFRKECKLTTTFNDLLVAFFFVAGSLINFFSSEGGYANTLYLFGSLILAGRALYNVKTNLSIEHTRKTAGHWK</sequence>
<dbReference type="Proteomes" id="UP000188184">
    <property type="component" value="Chromosome"/>
</dbReference>
<proteinExistence type="predicted"/>
<dbReference type="AlphaFoldDB" id="A0A1Q2KVX4"/>
<dbReference type="KEGG" id="pmar:B0X71_03975"/>
<evidence type="ECO:0000256" key="1">
    <source>
        <dbReference type="SAM" id="Phobius"/>
    </source>
</evidence>
<organism evidence="3 4">
    <name type="scientific">Planococcus lenghuensis</name>
    <dbReference type="NCBI Taxonomy" id="2213202"/>
    <lineage>
        <taxon>Bacteria</taxon>
        <taxon>Bacillati</taxon>
        <taxon>Bacillota</taxon>
        <taxon>Bacilli</taxon>
        <taxon>Bacillales</taxon>
        <taxon>Caryophanaceae</taxon>
        <taxon>Planococcus</taxon>
    </lineage>
</organism>
<dbReference type="EMBL" id="CP019640">
    <property type="protein sequence ID" value="AQQ52350.1"/>
    <property type="molecule type" value="Genomic_DNA"/>
</dbReference>
<feature type="transmembrane region" description="Helical" evidence="1">
    <location>
        <begin position="32"/>
        <end position="50"/>
    </location>
</feature>
<dbReference type="InterPro" id="IPR025424">
    <property type="entry name" value="YrhK_domain"/>
</dbReference>
<keyword evidence="1" id="KW-0472">Membrane</keyword>
<evidence type="ECO:0000313" key="4">
    <source>
        <dbReference type="Proteomes" id="UP000188184"/>
    </source>
</evidence>
<protein>
    <recommendedName>
        <fullName evidence="2">YrhK domain-containing protein</fullName>
    </recommendedName>
</protein>
<dbReference type="OrthoDB" id="2135402at2"/>
<dbReference type="RefSeq" id="WP_077588232.1">
    <property type="nucleotide sequence ID" value="NZ_CP019640.1"/>
</dbReference>